<gene>
    <name evidence="1" type="ORF">RSO01_68290</name>
</gene>
<dbReference type="Gene3D" id="3.40.190.10">
    <property type="entry name" value="Periplasmic binding protein-like II"/>
    <property type="match status" value="2"/>
</dbReference>
<comment type="caution">
    <text evidence="1">The sequence shown here is derived from an EMBL/GenBank/DDBJ whole genome shotgun (WGS) entry which is preliminary data.</text>
</comment>
<dbReference type="Proteomes" id="UP000321058">
    <property type="component" value="Unassembled WGS sequence"/>
</dbReference>
<dbReference type="EMBL" id="BKAJ01000136">
    <property type="protein sequence ID" value="GEP59663.1"/>
    <property type="molecule type" value="Genomic_DNA"/>
</dbReference>
<evidence type="ECO:0000313" key="2">
    <source>
        <dbReference type="Proteomes" id="UP000321058"/>
    </source>
</evidence>
<accession>A0A512NL39</accession>
<dbReference type="OrthoDB" id="7374754at2"/>
<evidence type="ECO:0000313" key="1">
    <source>
        <dbReference type="EMBL" id="GEP59663.1"/>
    </source>
</evidence>
<evidence type="ECO:0008006" key="3">
    <source>
        <dbReference type="Google" id="ProtNLM"/>
    </source>
</evidence>
<keyword evidence="2" id="KW-1185">Reference proteome</keyword>
<proteinExistence type="predicted"/>
<sequence>MAIRGQVDVGLVQEPALTLVKRAGGRVLMNAMDLEEAKSHLGGSFEFMGVAVRAKEIEQRKPEMVALTKALADALKALREMSGDQLSAAFPKEMTTGLDLKEFGEIILAHRESLYPQSVTIDLDSAKRVQQSLIVGGLIKPDANISGLHDTSIAGG</sequence>
<name>A0A512NL39_9HYPH</name>
<dbReference type="RefSeq" id="WP_147155035.1">
    <property type="nucleotide sequence ID" value="NZ_BKAJ01000136.1"/>
</dbReference>
<protein>
    <recommendedName>
        <fullName evidence="3">SsuA/THI5-like domain-containing protein</fullName>
    </recommendedName>
</protein>
<reference evidence="1 2" key="1">
    <citation type="submission" date="2019-07" db="EMBL/GenBank/DDBJ databases">
        <title>Whole genome shotgun sequence of Reyranella soli NBRC 108950.</title>
        <authorList>
            <person name="Hosoyama A."/>
            <person name="Uohara A."/>
            <person name="Ohji S."/>
            <person name="Ichikawa N."/>
        </authorList>
    </citation>
    <scope>NUCLEOTIDE SEQUENCE [LARGE SCALE GENOMIC DNA]</scope>
    <source>
        <strain evidence="1 2">NBRC 108950</strain>
    </source>
</reference>
<dbReference type="AlphaFoldDB" id="A0A512NL39"/>
<organism evidence="1 2">
    <name type="scientific">Reyranella soli</name>
    <dbReference type="NCBI Taxonomy" id="1230389"/>
    <lineage>
        <taxon>Bacteria</taxon>
        <taxon>Pseudomonadati</taxon>
        <taxon>Pseudomonadota</taxon>
        <taxon>Alphaproteobacteria</taxon>
        <taxon>Hyphomicrobiales</taxon>
        <taxon>Reyranellaceae</taxon>
        <taxon>Reyranella</taxon>
    </lineage>
</organism>